<sequence>MSTTPHGTDEQDASRGNGGGFAATLRRSMADRLSGGEQPAAQAGAATAQMPAAGPREGAA</sequence>
<evidence type="ECO:0000313" key="3">
    <source>
        <dbReference type="Proteomes" id="UP000451860"/>
    </source>
</evidence>
<name>A0A7J5UJ39_9MICO</name>
<evidence type="ECO:0000256" key="1">
    <source>
        <dbReference type="SAM" id="MobiDB-lite"/>
    </source>
</evidence>
<feature type="compositionally biased region" description="Low complexity" evidence="1">
    <location>
        <begin position="35"/>
        <end position="60"/>
    </location>
</feature>
<dbReference type="Proteomes" id="UP000451860">
    <property type="component" value="Unassembled WGS sequence"/>
</dbReference>
<keyword evidence="3" id="KW-1185">Reference proteome</keyword>
<protein>
    <submittedName>
        <fullName evidence="2">Uncharacterized protein</fullName>
    </submittedName>
</protein>
<evidence type="ECO:0000313" key="2">
    <source>
        <dbReference type="EMBL" id="KAE8762399.1"/>
    </source>
</evidence>
<dbReference type="RefSeq" id="WP_152359874.1">
    <property type="nucleotide sequence ID" value="NZ_WHJE01000178.1"/>
</dbReference>
<gene>
    <name evidence="2" type="ORF">GB883_19580</name>
</gene>
<dbReference type="OrthoDB" id="3240216at2"/>
<organism evidence="2 3">
    <name type="scientific">Georgenia thermotolerans</name>
    <dbReference type="NCBI Taxonomy" id="527326"/>
    <lineage>
        <taxon>Bacteria</taxon>
        <taxon>Bacillati</taxon>
        <taxon>Actinomycetota</taxon>
        <taxon>Actinomycetes</taxon>
        <taxon>Micrococcales</taxon>
        <taxon>Bogoriellaceae</taxon>
        <taxon>Georgenia</taxon>
    </lineage>
</organism>
<dbReference type="AlphaFoldDB" id="A0A7J5UJ39"/>
<proteinExistence type="predicted"/>
<dbReference type="EMBL" id="WHJE01000178">
    <property type="protein sequence ID" value="KAE8762399.1"/>
    <property type="molecule type" value="Genomic_DNA"/>
</dbReference>
<feature type="non-terminal residue" evidence="2">
    <location>
        <position position="60"/>
    </location>
</feature>
<accession>A0A7J5UJ39</accession>
<reference evidence="2 3" key="1">
    <citation type="submission" date="2019-10" db="EMBL/GenBank/DDBJ databases">
        <title>Georgenia wutianyii sp. nov. and Georgenia yuyongxinii sp. nov. isolated from plateau pika (Ochotona curzoniae) in the Qinghai-Tibet plateau of China.</title>
        <authorList>
            <person name="Tian Z."/>
        </authorList>
    </citation>
    <scope>NUCLEOTIDE SEQUENCE [LARGE SCALE GENOMIC DNA]</scope>
    <source>
        <strain evidence="2 3">DSM 21501</strain>
    </source>
</reference>
<feature type="region of interest" description="Disordered" evidence="1">
    <location>
        <begin position="1"/>
        <end position="60"/>
    </location>
</feature>
<comment type="caution">
    <text evidence="2">The sequence shown here is derived from an EMBL/GenBank/DDBJ whole genome shotgun (WGS) entry which is preliminary data.</text>
</comment>